<protein>
    <submittedName>
        <fullName evidence="1">Uncharacterized protein</fullName>
    </submittedName>
</protein>
<proteinExistence type="predicted"/>
<organism evidence="1 2">
    <name type="scientific">Flammeovirga yaeyamensis</name>
    <dbReference type="NCBI Taxonomy" id="367791"/>
    <lineage>
        <taxon>Bacteria</taxon>
        <taxon>Pseudomonadati</taxon>
        <taxon>Bacteroidota</taxon>
        <taxon>Cytophagia</taxon>
        <taxon>Cytophagales</taxon>
        <taxon>Flammeovirgaceae</taxon>
        <taxon>Flammeovirga</taxon>
    </lineage>
</organism>
<sequence length="136" mass="15999">MNKLLFLIIFFTTLGNHVFSQDKILRSKKINIEFSDIDTKDNFEIFLVGESVLKSEFQFVISNGDELLYELSIPSTELIKHNTGVNDEASILKRFDDFLNTNHFIKNPISEDDKYDEDYNYNITEEEWNELKNCKT</sequence>
<accession>A0AAX1MZ43</accession>
<dbReference type="EMBL" id="CP076132">
    <property type="protein sequence ID" value="QWG00347.1"/>
    <property type="molecule type" value="Genomic_DNA"/>
</dbReference>
<dbReference type="RefSeq" id="WP_169663237.1">
    <property type="nucleotide sequence ID" value="NZ_CP076132.1"/>
</dbReference>
<keyword evidence="2" id="KW-1185">Reference proteome</keyword>
<reference evidence="1 2" key="1">
    <citation type="submission" date="2021-05" db="EMBL/GenBank/DDBJ databases">
        <title>Comparative genomic studies on the polysaccharide-degrading batcterial strains of the Flammeovirga genus.</title>
        <authorList>
            <person name="Zewei F."/>
            <person name="Zheng Z."/>
            <person name="Yu L."/>
            <person name="Ruyue G."/>
            <person name="Yanhong M."/>
            <person name="Yuanyuan C."/>
            <person name="Jingyan G."/>
            <person name="Wenjun H."/>
        </authorList>
    </citation>
    <scope>NUCLEOTIDE SEQUENCE [LARGE SCALE GENOMIC DNA]</scope>
    <source>
        <strain evidence="1 2">NBRC:100898</strain>
    </source>
</reference>
<evidence type="ECO:0000313" key="1">
    <source>
        <dbReference type="EMBL" id="QWG00347.1"/>
    </source>
</evidence>
<dbReference type="AlphaFoldDB" id="A0AAX1MZ43"/>
<dbReference type="KEGG" id="fya:KMW28_11860"/>
<evidence type="ECO:0000313" key="2">
    <source>
        <dbReference type="Proteomes" id="UP000678679"/>
    </source>
</evidence>
<gene>
    <name evidence="1" type="ORF">KMW28_11860</name>
</gene>
<name>A0AAX1MZ43_9BACT</name>
<dbReference type="Proteomes" id="UP000678679">
    <property type="component" value="Chromosome 1"/>
</dbReference>